<comment type="caution">
    <text evidence="2">The sequence shown here is derived from an EMBL/GenBank/DDBJ whole genome shotgun (WGS) entry which is preliminary data.</text>
</comment>
<keyword evidence="3" id="KW-1185">Reference proteome</keyword>
<dbReference type="Proteomes" id="UP000658720">
    <property type="component" value="Unassembled WGS sequence"/>
</dbReference>
<evidence type="ECO:0000313" key="3">
    <source>
        <dbReference type="Proteomes" id="UP000658720"/>
    </source>
</evidence>
<dbReference type="EMBL" id="JADEVV010000029">
    <property type="protein sequence ID" value="MBE9254408.1"/>
    <property type="molecule type" value="Genomic_DNA"/>
</dbReference>
<dbReference type="InterPro" id="IPR019657">
    <property type="entry name" value="ComFB"/>
</dbReference>
<sequence length="198" mass="22478">MDFLASESSAPINPGVHVNVMETLVYEEIDKQLRFYPKNLRNYLNLTEVATYALNRLPPLYASSVKGVEEQRRVAGRQYRSELTSAVRRAIAAVERDPLRNSEPIVSEIEVNYRGAESTLGQIQELLKRYHLLEPVNKEVTWDNCLPLLRQAFLKLTTAQAPPPPGIAERRAVPPPPPPPIRTPSMDDRQIDPKNTLW</sequence>
<organism evidence="2 3">
    <name type="scientific">Synechocystis salina LEGE 00031</name>
    <dbReference type="NCBI Taxonomy" id="1828736"/>
    <lineage>
        <taxon>Bacteria</taxon>
        <taxon>Bacillati</taxon>
        <taxon>Cyanobacteriota</taxon>
        <taxon>Cyanophyceae</taxon>
        <taxon>Synechococcales</taxon>
        <taxon>Merismopediaceae</taxon>
        <taxon>Synechocystis</taxon>
    </lineage>
</organism>
<evidence type="ECO:0000313" key="2">
    <source>
        <dbReference type="EMBL" id="MBE9254408.1"/>
    </source>
</evidence>
<evidence type="ECO:0000256" key="1">
    <source>
        <dbReference type="SAM" id="MobiDB-lite"/>
    </source>
</evidence>
<accession>A0ABR9VVB8</accession>
<reference evidence="2 3" key="1">
    <citation type="submission" date="2020-10" db="EMBL/GenBank/DDBJ databases">
        <authorList>
            <person name="Castelo-Branco R."/>
            <person name="Eusebio N."/>
            <person name="Adriana R."/>
            <person name="Vieira A."/>
            <person name="Brugerolle De Fraissinette N."/>
            <person name="Rezende De Castro R."/>
            <person name="Schneider M.P."/>
            <person name="Vasconcelos V."/>
            <person name="Leao P.N."/>
        </authorList>
    </citation>
    <scope>NUCLEOTIDE SEQUENCE [LARGE SCALE GENOMIC DNA]</scope>
    <source>
        <strain evidence="2 3">LEGE 00031</strain>
    </source>
</reference>
<proteinExistence type="predicted"/>
<feature type="compositionally biased region" description="Pro residues" evidence="1">
    <location>
        <begin position="173"/>
        <end position="182"/>
    </location>
</feature>
<protein>
    <submittedName>
        <fullName evidence="2">Late competence development ComFB family protein</fullName>
    </submittedName>
</protein>
<gene>
    <name evidence="2" type="ORF">IQ217_11255</name>
</gene>
<feature type="region of interest" description="Disordered" evidence="1">
    <location>
        <begin position="160"/>
        <end position="198"/>
    </location>
</feature>
<dbReference type="RefSeq" id="WP_194020011.1">
    <property type="nucleotide sequence ID" value="NZ_JADEVV010000029.1"/>
</dbReference>
<dbReference type="Pfam" id="PF10719">
    <property type="entry name" value="ComFB"/>
    <property type="match status" value="1"/>
</dbReference>
<name>A0ABR9VVB8_9SYNC</name>